<sequence length="475" mass="51161">MYGDVTVNFENSNGHMIHIGEESTQEENVGKPEEGDGSMSEKTPPREEKAEDETENPEIHSETPAAPALPPTAPPKPKPKPKPKKSPVPPKGATAGASHKGDEVPPNRKNAKAPSKQAPTPPPKPTSRNTTREAAGSSQQKKTGPKASASASASSTSSRPKVSKESVASKTGIMGTTRGKKKIGKQTAASRLSSDTTTAETSSLKGEPCDTGLESLKQETAAEAEEQATGKSKATVLPPPVAPLPSPAALPLPLEDQGIVALDTPMVLVSDGHTLPVSALDPSQLLWTEDQTDRTTPYSSTDLTGSREHAQCFATKDELGKAGPQLLTSGQTGDSSESFSAPEDETPREYQSNDSDSDGPILYTDDDEEEDDDDDGSGESALASKIRRRDTLAVKLGNRPSKKELEDKNILQRTSEEERQEIRQQIGTKLVRRLSQRPTTEELEQRNILRQKNEEEEQEAKMELKRRLSRKVMAL</sequence>
<name>A0AAW0IQN0_MYOGA</name>
<dbReference type="Gene3D" id="6.10.140.1750">
    <property type="match status" value="1"/>
</dbReference>
<dbReference type="SMART" id="SM00707">
    <property type="entry name" value="RPEL"/>
    <property type="match status" value="2"/>
</dbReference>
<dbReference type="PANTHER" id="PTHR12751">
    <property type="entry name" value="PHOSPHATASE AND ACTIN REGULATOR PHACTR"/>
    <property type="match status" value="1"/>
</dbReference>
<feature type="repeat" description="RPEL" evidence="5">
    <location>
        <begin position="390"/>
        <end position="415"/>
    </location>
</feature>
<protein>
    <recommendedName>
        <fullName evidence="6">Phosphatase and actin regulator</fullName>
    </recommendedName>
</protein>
<keyword evidence="3 6" id="KW-0009">Actin-binding</keyword>
<dbReference type="Proteomes" id="UP001488838">
    <property type="component" value="Unassembled WGS sequence"/>
</dbReference>
<evidence type="ECO:0000256" key="4">
    <source>
        <dbReference type="ARBA" id="ARBA00023272"/>
    </source>
</evidence>
<comment type="subunit">
    <text evidence="6">Binds PPP1CA and actin.</text>
</comment>
<feature type="repeat" description="RPEL" evidence="5">
    <location>
        <begin position="428"/>
        <end position="453"/>
    </location>
</feature>
<feature type="compositionally biased region" description="Basic and acidic residues" evidence="7">
    <location>
        <begin position="439"/>
        <end position="462"/>
    </location>
</feature>
<keyword evidence="4" id="KW-0650">Protein phosphatase inhibitor</keyword>
<keyword evidence="2 6" id="KW-0677">Repeat</keyword>
<feature type="compositionally biased region" description="Polar residues" evidence="7">
    <location>
        <begin position="187"/>
        <end position="204"/>
    </location>
</feature>
<dbReference type="Pfam" id="PF02755">
    <property type="entry name" value="RPEL"/>
    <property type="match status" value="1"/>
</dbReference>
<dbReference type="AlphaFoldDB" id="A0AAW0IQN0"/>
<organism evidence="8 9">
    <name type="scientific">Myodes glareolus</name>
    <name type="common">Bank vole</name>
    <name type="synonym">Clethrionomys glareolus</name>
    <dbReference type="NCBI Taxonomy" id="447135"/>
    <lineage>
        <taxon>Eukaryota</taxon>
        <taxon>Metazoa</taxon>
        <taxon>Chordata</taxon>
        <taxon>Craniata</taxon>
        <taxon>Vertebrata</taxon>
        <taxon>Euteleostomi</taxon>
        <taxon>Mammalia</taxon>
        <taxon>Eutheria</taxon>
        <taxon>Euarchontoglires</taxon>
        <taxon>Glires</taxon>
        <taxon>Rodentia</taxon>
        <taxon>Myomorpha</taxon>
        <taxon>Muroidea</taxon>
        <taxon>Cricetidae</taxon>
        <taxon>Arvicolinae</taxon>
        <taxon>Myodes</taxon>
    </lineage>
</organism>
<keyword evidence="9" id="KW-1185">Reference proteome</keyword>
<comment type="caution">
    <text evidence="8">The sequence shown here is derived from an EMBL/GenBank/DDBJ whole genome shotgun (WGS) entry which is preliminary data.</text>
</comment>
<dbReference type="InterPro" id="IPR004018">
    <property type="entry name" value="RPEL_repeat"/>
</dbReference>
<feature type="compositionally biased region" description="Acidic residues" evidence="7">
    <location>
        <begin position="364"/>
        <end position="377"/>
    </location>
</feature>
<evidence type="ECO:0000256" key="7">
    <source>
        <dbReference type="SAM" id="MobiDB-lite"/>
    </source>
</evidence>
<evidence type="ECO:0000256" key="1">
    <source>
        <dbReference type="ARBA" id="ARBA00009795"/>
    </source>
</evidence>
<accession>A0AAW0IQN0</accession>
<feature type="compositionally biased region" description="Polar residues" evidence="7">
    <location>
        <begin position="294"/>
        <end position="304"/>
    </location>
</feature>
<feature type="region of interest" description="Disordered" evidence="7">
    <location>
        <begin position="283"/>
        <end position="462"/>
    </location>
</feature>
<dbReference type="GO" id="GO:0003779">
    <property type="term" value="F:actin binding"/>
    <property type="evidence" value="ECO:0007669"/>
    <property type="project" value="UniProtKB-KW"/>
</dbReference>
<evidence type="ECO:0000256" key="6">
    <source>
        <dbReference type="RuleBase" id="RU301113"/>
    </source>
</evidence>
<gene>
    <name evidence="8" type="ORF">U0070_000467</name>
</gene>
<feature type="region of interest" description="Disordered" evidence="7">
    <location>
        <begin position="1"/>
        <end position="242"/>
    </location>
</feature>
<evidence type="ECO:0000313" key="8">
    <source>
        <dbReference type="EMBL" id="KAK7816614.1"/>
    </source>
</evidence>
<evidence type="ECO:0000313" key="9">
    <source>
        <dbReference type="Proteomes" id="UP001488838"/>
    </source>
</evidence>
<evidence type="ECO:0000256" key="5">
    <source>
        <dbReference type="PROSITE-ProRule" id="PRU00401"/>
    </source>
</evidence>
<feature type="compositionally biased region" description="Basic and acidic residues" evidence="7">
    <location>
        <begin position="401"/>
        <end position="422"/>
    </location>
</feature>
<dbReference type="GO" id="GO:0004864">
    <property type="term" value="F:protein phosphatase inhibitor activity"/>
    <property type="evidence" value="ECO:0007669"/>
    <property type="project" value="UniProtKB-UniRule"/>
</dbReference>
<evidence type="ECO:0000256" key="2">
    <source>
        <dbReference type="ARBA" id="ARBA00022737"/>
    </source>
</evidence>
<dbReference type="GO" id="GO:0030036">
    <property type="term" value="P:actin cytoskeleton organization"/>
    <property type="evidence" value="ECO:0007669"/>
    <property type="project" value="TreeGrafter"/>
</dbReference>
<dbReference type="PANTHER" id="PTHR12751:SF5">
    <property type="entry name" value="PHOSPHATASE AND ACTIN REGULATOR 2"/>
    <property type="match status" value="1"/>
</dbReference>
<feature type="compositionally biased region" description="Polar residues" evidence="7">
    <location>
        <begin position="326"/>
        <end position="339"/>
    </location>
</feature>
<feature type="compositionally biased region" description="Pro residues" evidence="7">
    <location>
        <begin position="67"/>
        <end position="76"/>
    </location>
</feature>
<feature type="compositionally biased region" description="Basic and acidic residues" evidence="7">
    <location>
        <begin position="305"/>
        <end position="320"/>
    </location>
</feature>
<dbReference type="PROSITE" id="PS51073">
    <property type="entry name" value="RPEL"/>
    <property type="match status" value="2"/>
</dbReference>
<evidence type="ECO:0000256" key="3">
    <source>
        <dbReference type="ARBA" id="ARBA00023203"/>
    </source>
</evidence>
<dbReference type="EMBL" id="JBBHLL010000101">
    <property type="protein sequence ID" value="KAK7816614.1"/>
    <property type="molecule type" value="Genomic_DNA"/>
</dbReference>
<reference evidence="8 9" key="1">
    <citation type="journal article" date="2023" name="bioRxiv">
        <title>Conserved and derived expression patterns and positive selection on dental genes reveal complex evolutionary context of ever-growing rodent molars.</title>
        <authorList>
            <person name="Calamari Z.T."/>
            <person name="Song A."/>
            <person name="Cohen E."/>
            <person name="Akter M."/>
            <person name="Roy R.D."/>
            <person name="Hallikas O."/>
            <person name="Christensen M.M."/>
            <person name="Li P."/>
            <person name="Marangoni P."/>
            <person name="Jernvall J."/>
            <person name="Klein O.D."/>
        </authorList>
    </citation>
    <scope>NUCLEOTIDE SEQUENCE [LARGE SCALE GENOMIC DNA]</scope>
    <source>
        <strain evidence="8">V071</strain>
    </source>
</reference>
<comment type="similarity">
    <text evidence="1 6">Belongs to the phosphatase and actin regulator family.</text>
</comment>
<proteinExistence type="inferred from homology"/>
<feature type="compositionally biased region" description="Low complexity" evidence="7">
    <location>
        <begin position="147"/>
        <end position="158"/>
    </location>
</feature>